<evidence type="ECO:0000313" key="2">
    <source>
        <dbReference type="EMBL" id="UQC75541.1"/>
    </source>
</evidence>
<feature type="region of interest" description="Disordered" evidence="1">
    <location>
        <begin position="828"/>
        <end position="850"/>
    </location>
</feature>
<proteinExistence type="predicted"/>
<dbReference type="GeneID" id="73336239"/>
<dbReference type="EMBL" id="CP019471">
    <property type="protein sequence ID" value="UQC75541.1"/>
    <property type="molecule type" value="Genomic_DNA"/>
</dbReference>
<feature type="compositionally biased region" description="Polar residues" evidence="1">
    <location>
        <begin position="667"/>
        <end position="679"/>
    </location>
</feature>
<feature type="region of interest" description="Disordered" evidence="1">
    <location>
        <begin position="509"/>
        <end position="561"/>
    </location>
</feature>
<feature type="compositionally biased region" description="Polar residues" evidence="1">
    <location>
        <begin position="514"/>
        <end position="525"/>
    </location>
</feature>
<keyword evidence="3" id="KW-1185">Reference proteome</keyword>
<gene>
    <name evidence="2" type="ORF">CLUP02_02195</name>
</gene>
<feature type="region of interest" description="Disordered" evidence="1">
    <location>
        <begin position="651"/>
        <end position="684"/>
    </location>
</feature>
<dbReference type="RefSeq" id="XP_049137186.1">
    <property type="nucleotide sequence ID" value="XM_049281229.1"/>
</dbReference>
<feature type="compositionally biased region" description="Basic and acidic residues" evidence="1">
    <location>
        <begin position="249"/>
        <end position="260"/>
    </location>
</feature>
<feature type="compositionally biased region" description="Low complexity" evidence="1">
    <location>
        <begin position="963"/>
        <end position="973"/>
    </location>
</feature>
<feature type="region of interest" description="Disordered" evidence="1">
    <location>
        <begin position="249"/>
        <end position="290"/>
    </location>
</feature>
<feature type="compositionally biased region" description="Basic and acidic residues" evidence="1">
    <location>
        <begin position="151"/>
        <end position="171"/>
    </location>
</feature>
<organism evidence="2 3">
    <name type="scientific">Colletotrichum lupini</name>
    <dbReference type="NCBI Taxonomy" id="145971"/>
    <lineage>
        <taxon>Eukaryota</taxon>
        <taxon>Fungi</taxon>
        <taxon>Dikarya</taxon>
        <taxon>Ascomycota</taxon>
        <taxon>Pezizomycotina</taxon>
        <taxon>Sordariomycetes</taxon>
        <taxon>Hypocreomycetidae</taxon>
        <taxon>Glomerellales</taxon>
        <taxon>Glomerellaceae</taxon>
        <taxon>Colletotrichum</taxon>
        <taxon>Colletotrichum acutatum species complex</taxon>
    </lineage>
</organism>
<evidence type="ECO:0000256" key="1">
    <source>
        <dbReference type="SAM" id="MobiDB-lite"/>
    </source>
</evidence>
<protein>
    <submittedName>
        <fullName evidence="2">Uncharacterized protein</fullName>
    </submittedName>
</protein>
<feature type="compositionally biased region" description="Basic and acidic residues" evidence="1">
    <location>
        <begin position="979"/>
        <end position="991"/>
    </location>
</feature>
<evidence type="ECO:0000313" key="3">
    <source>
        <dbReference type="Proteomes" id="UP000830671"/>
    </source>
</evidence>
<feature type="compositionally biased region" description="Low complexity" evidence="1">
    <location>
        <begin position="655"/>
        <end position="666"/>
    </location>
</feature>
<name>A0A9Q8SDT1_9PEZI</name>
<accession>A0A9Q8SDT1</accession>
<feature type="region of interest" description="Disordered" evidence="1">
    <location>
        <begin position="442"/>
        <end position="465"/>
    </location>
</feature>
<reference evidence="2" key="1">
    <citation type="journal article" date="2021" name="Mol. Plant Microbe Interact.">
        <title>Complete Genome Sequence of the Plant-Pathogenic Fungus Colletotrichum lupini.</title>
        <authorList>
            <person name="Baroncelli R."/>
            <person name="Pensec F."/>
            <person name="Da Lio D."/>
            <person name="Boufleur T."/>
            <person name="Vicente I."/>
            <person name="Sarrocco S."/>
            <person name="Picot A."/>
            <person name="Baraldi E."/>
            <person name="Sukno S."/>
            <person name="Thon M."/>
            <person name="Le Floch G."/>
        </authorList>
    </citation>
    <scope>NUCLEOTIDE SEQUENCE</scope>
    <source>
        <strain evidence="2">IMI 504893</strain>
    </source>
</reference>
<feature type="region of interest" description="Disordered" evidence="1">
    <location>
        <begin position="957"/>
        <end position="1009"/>
    </location>
</feature>
<feature type="compositionally biased region" description="Polar residues" evidence="1">
    <location>
        <begin position="547"/>
        <end position="559"/>
    </location>
</feature>
<feature type="region of interest" description="Disordered" evidence="1">
    <location>
        <begin position="589"/>
        <end position="631"/>
    </location>
</feature>
<feature type="region of interest" description="Disordered" evidence="1">
    <location>
        <begin position="151"/>
        <end position="188"/>
    </location>
</feature>
<dbReference type="Proteomes" id="UP000830671">
    <property type="component" value="Chromosome 1"/>
</dbReference>
<feature type="region of interest" description="Disordered" evidence="1">
    <location>
        <begin position="775"/>
        <end position="811"/>
    </location>
</feature>
<feature type="compositionally biased region" description="Basic and acidic residues" evidence="1">
    <location>
        <begin position="278"/>
        <end position="289"/>
    </location>
</feature>
<dbReference type="AlphaFoldDB" id="A0A9Q8SDT1"/>
<dbReference type="KEGG" id="clup:CLUP02_02195"/>
<sequence length="1231" mass="134871">MGSGYIQISKQALTLSFEYTQRLLVFDDRCLTWQQILEKEPSGAPAVFTQQKDDIKKLLAKSPISFNLSFWPWPVARQPCSSDFHLHHSPLGQVEQFLGLVPSIFRQPSDYHHLFARLETKANTEKIEHPQWKPIKMVHVCCIGISSKKKGQDEDAKAKEADPPEDTQSKDRKAKNAKSKEKIPAQVPKQPLVELIKLPPPAKLPGSNYNMELMLSGTNTGGSITSSQRSYMRSPELDFIPDPTEVEYVSDHEDQIEAPRRSGPWSRLSRRRSNNSNKRSDSPDSDKRVSIISIQRPSSNPAATEIDGSPQYDQAAYTYSVRQNNMRRIQADLESEHSSRSVTPGSKRFRGLETVVEVPGDHQSERQSGPRPRSGIEVEIPTDVSVVDVTSLPQPPPAAKLSNEGVKVHPIDITTGDRRRSSCPKPETSTKVTATNLVLRERGSLPDMPPPAPILPARQSRADQDDESFRTWRLSQCIPHCESQMALSLQPQNIPLPLDAESTAAFDDKEASEAQFQDGSSSNGATLCDMEKPDGKLATEPVGISQPPRTSESAQSQDGSGWETWLLAEKLSSQEDFVTAQDLDGKKKFATAVPSRSSATEAGDEKGTNRQHSSPISFPLQEISGDKPYADLPLKDDLEVKTTLFGRMPLQANEPSHYPSSSVYSSMQNTRTASPSGLKNISGDDDRNSLAESLIDLDLANFDCGFTLIAEAGISTNKATVYNLKEQHSDESYRTALDKNPDSDTAVPSIILSGQEVAGADGICFQTENYHNYGTARNVPDPKNEKPGSVGGIGGISGESQIDLPSDGYGPSRKSSFLQFLGIRRSSSTKNRWQSHSQSSTEPAQLNSSSVANQMLKPRENIEMLSSHSITSSTQHVPNDVAFTAPKLTESATVVWQRAFRVEHDQRETKSTTYSKKSAMAKASMGTISVDENHLSHPTERDVVGYRYKETKAQDFIATRNASQSSTSQQSFSGTIIPKKSENNEDWPSHDRAKRTSTAGPDDDMTPKDFAAVPGAETAQYVELAGKTSMPSVVEIKKSSQSMSKKLGKAMKTSLGKMMPSKPGVKSSAQLEYPELEILPTKEGYKDLEALQSSIETLKGSEHAKMAINPALAMAELENQPASSLDPLPARLHEAEHARHESANDTANTAQNDVALESKNAHKGGTEVPTIRPVTPANMIMLPAGDSTTATTEQWATPASRLSYTTALDENDAVEIALMYDHPLKLTLISR</sequence>